<evidence type="ECO:0000313" key="3">
    <source>
        <dbReference type="Proteomes" id="UP000295606"/>
    </source>
</evidence>
<evidence type="ECO:0000313" key="2">
    <source>
        <dbReference type="EMBL" id="TDG10256.1"/>
    </source>
</evidence>
<dbReference type="RefSeq" id="WP_133179902.1">
    <property type="nucleotide sequence ID" value="NZ_SMOD01000002.1"/>
</dbReference>
<reference evidence="2 3" key="1">
    <citation type="submission" date="2019-03" db="EMBL/GenBank/DDBJ databases">
        <title>Paraburkholderia sp. isolated from native Mimosa gymnas in Guartela State Park, Brazil.</title>
        <authorList>
            <person name="Paulitsch F."/>
            <person name="Hungria M."/>
            <person name="Delamuta J.R.M."/>
            <person name="Ribeiro R.A."/>
            <person name="Dall'Agnol R."/>
            <person name="Silva J.S.B."/>
        </authorList>
    </citation>
    <scope>NUCLEOTIDE SEQUENCE [LARGE SCALE GENOMIC DNA]</scope>
    <source>
        <strain evidence="2 3">CNPSo 3008</strain>
    </source>
</reference>
<dbReference type="OrthoDB" id="9135217at2"/>
<dbReference type="AlphaFoldDB" id="A0A4R5LKT7"/>
<keyword evidence="1" id="KW-1133">Transmembrane helix</keyword>
<sequence>MKAEDSYFSQVDFPHSFADIDTSETAPPAPVSLGTMSKASIVMVWLWALFETRWELAGETEILPVMAVLVAKVILTVIVIWTLRRAHLALAVFTFCCAVSIIVITMALPRMYSLSPWFFCLSLVETVLKTAALVSLAFDYLGPDSTDEEAEPPWRMR</sequence>
<accession>A0A4R5LKT7</accession>
<dbReference type="Proteomes" id="UP000295606">
    <property type="component" value="Unassembled WGS sequence"/>
</dbReference>
<keyword evidence="1" id="KW-0472">Membrane</keyword>
<feature type="transmembrane region" description="Helical" evidence="1">
    <location>
        <begin position="88"/>
        <end position="108"/>
    </location>
</feature>
<proteinExistence type="predicted"/>
<protein>
    <submittedName>
        <fullName evidence="2">Uncharacterized protein</fullName>
    </submittedName>
</protein>
<evidence type="ECO:0000256" key="1">
    <source>
        <dbReference type="SAM" id="Phobius"/>
    </source>
</evidence>
<gene>
    <name evidence="2" type="ORF">E1N52_02550</name>
</gene>
<comment type="caution">
    <text evidence="2">The sequence shown here is derived from an EMBL/GenBank/DDBJ whole genome shotgun (WGS) entry which is preliminary data.</text>
</comment>
<keyword evidence="1" id="KW-0812">Transmembrane</keyword>
<dbReference type="EMBL" id="SMOD01000002">
    <property type="protein sequence ID" value="TDG10256.1"/>
    <property type="molecule type" value="Genomic_DNA"/>
</dbReference>
<feature type="transmembrane region" description="Helical" evidence="1">
    <location>
        <begin position="62"/>
        <end position="82"/>
    </location>
</feature>
<name>A0A4R5LKT7_9BURK</name>
<organism evidence="2 3">
    <name type="scientific">Paraburkholderia guartelaensis</name>
    <dbReference type="NCBI Taxonomy" id="2546446"/>
    <lineage>
        <taxon>Bacteria</taxon>
        <taxon>Pseudomonadati</taxon>
        <taxon>Pseudomonadota</taxon>
        <taxon>Betaproteobacteria</taxon>
        <taxon>Burkholderiales</taxon>
        <taxon>Burkholderiaceae</taxon>
        <taxon>Paraburkholderia</taxon>
    </lineage>
</organism>